<dbReference type="PANTHER" id="PTHR24373">
    <property type="entry name" value="SLIT RELATED LEUCINE-RICH REPEAT NEURONAL PROTEIN"/>
    <property type="match status" value="1"/>
</dbReference>
<accession>A0A921LS64</accession>
<dbReference type="Proteomes" id="UP000746751">
    <property type="component" value="Unassembled WGS sequence"/>
</dbReference>
<evidence type="ECO:0000313" key="5">
    <source>
        <dbReference type="Proteomes" id="UP000746751"/>
    </source>
</evidence>
<dbReference type="InterPro" id="IPR032675">
    <property type="entry name" value="LRR_dom_sf"/>
</dbReference>
<proteinExistence type="predicted"/>
<dbReference type="InterPro" id="IPR011009">
    <property type="entry name" value="Kinase-like_dom_sf"/>
</dbReference>
<sequence length="914" mass="99889">MAGHAWLDKLSYNTLVVDGGACVKIDPVRARYLSEGGYAWTYAVTAQPGLPVSGIMKVYKHNGLICKKGERFRFKTGWKQLDDEYNMLRLLEGLDGHVPQAYASGFYVEDMGDGTMLVRPAFIMEEIGDPAKPLSAVLREHGSYRAEQVALFGLKLLDILDLLQNASPEHVAHADLSPNNVLVRRTPDGQSFDWLYLIDFGQSKYSEEGVTPSMEMGGHERFGTLPYTAPELLPCLQTGEGDPVYLAEHNELYRLRNRAGVDVWSLGALMYLLACGEAPRMSVSFGARGGHIGYWHEERLIGADEAYRILLAEKHDGIGLPASQDGACGRLLDEAIRRCTAWDPRNRDRDAIRRLLEQAAPGPGGTSASDQTHATQVPQVTPVMEGMSLAAPGVSPAASDAADSTVPLDRSGAREASASPHVLAATYKIMLPDGTQYSQRSLDLLVFGDSEPRVSIDSYRVDGKDCALVRVGEVYDMTSAGWTVSGGVCDSPWQDAGIVDVLSVIRPRTLRAWFAGCAHLTEIRHIERLDTSRVTDMRNLFLDCRSLVSLDVSSFKTAEVVDFSWMFYGCSSLSSLDVSGFDTGRAERLSWMFDGCGALRHLDVSGFATSNVYDMSGMFDGCRSLRELDVSLFDTSSVLFFSFMFAGCGSLTHLDVSRFNTSSAQNLSYMFRGCASLTHLDVSGFDTSDVVDFSGMFAGCSALDDLDVSSFDTSGAMYLNSMFEGCASLRLVDALGFFTSCALRLDRMFAGCSSLQDLDVTHFDTSSAENLSAMFEGCSALDVLEVSGFDTSHVLSMDHLFAGCSSLYFLDVSGFETAQIKSFASLFEGCSELGYVDLSGFDTSSAEDLSRMFADCRSMKYVNVSSFDFSRARNLRHMFAGCWSLETIAGSIEPARDDADTTGMFDGCTMLEWE</sequence>
<dbReference type="InterPro" id="IPR050328">
    <property type="entry name" value="Dev_Immune_Receptor"/>
</dbReference>
<dbReference type="InterPro" id="IPR011889">
    <property type="entry name" value="Liste_lipo_26"/>
</dbReference>
<evidence type="ECO:0000256" key="1">
    <source>
        <dbReference type="ARBA" id="ARBA00022729"/>
    </source>
</evidence>
<dbReference type="AlphaFoldDB" id="A0A921LS64"/>
<feature type="region of interest" description="Disordered" evidence="2">
    <location>
        <begin position="392"/>
        <end position="415"/>
    </location>
</feature>
<evidence type="ECO:0000259" key="3">
    <source>
        <dbReference type="PROSITE" id="PS50011"/>
    </source>
</evidence>
<dbReference type="NCBIfam" id="TIGR02167">
    <property type="entry name" value="Liste_lipo_26"/>
    <property type="match status" value="11"/>
</dbReference>
<dbReference type="Pfam" id="PF03382">
    <property type="entry name" value="DUF285"/>
    <property type="match status" value="3"/>
</dbReference>
<dbReference type="GO" id="GO:0005524">
    <property type="term" value="F:ATP binding"/>
    <property type="evidence" value="ECO:0007669"/>
    <property type="project" value="InterPro"/>
</dbReference>
<feature type="domain" description="Protein kinase" evidence="3">
    <location>
        <begin position="27"/>
        <end position="361"/>
    </location>
</feature>
<dbReference type="Pfam" id="PF00069">
    <property type="entry name" value="Pkinase"/>
    <property type="match status" value="1"/>
</dbReference>
<dbReference type="Gene3D" id="1.10.510.10">
    <property type="entry name" value="Transferase(Phosphotransferase) domain 1"/>
    <property type="match status" value="1"/>
</dbReference>
<dbReference type="InterPro" id="IPR000719">
    <property type="entry name" value="Prot_kinase_dom"/>
</dbReference>
<evidence type="ECO:0000313" key="4">
    <source>
        <dbReference type="EMBL" id="HJG31720.1"/>
    </source>
</evidence>
<name>A0A921LS64_9ACTN</name>
<dbReference type="SMART" id="SM00220">
    <property type="entry name" value="S_TKc"/>
    <property type="match status" value="1"/>
</dbReference>
<reference evidence="4" key="2">
    <citation type="submission" date="2021-09" db="EMBL/GenBank/DDBJ databases">
        <authorList>
            <person name="Gilroy R."/>
        </authorList>
    </citation>
    <scope>NUCLEOTIDE SEQUENCE</scope>
    <source>
        <strain evidence="4">ChiGjej2B2-7701</strain>
    </source>
</reference>
<dbReference type="EMBL" id="DYVF01000059">
    <property type="protein sequence ID" value="HJG31720.1"/>
    <property type="molecule type" value="Genomic_DNA"/>
</dbReference>
<reference evidence="4" key="1">
    <citation type="journal article" date="2021" name="PeerJ">
        <title>Extensive microbial diversity within the chicken gut microbiome revealed by metagenomics and culture.</title>
        <authorList>
            <person name="Gilroy R."/>
            <person name="Ravi A."/>
            <person name="Getino M."/>
            <person name="Pursley I."/>
            <person name="Horton D.L."/>
            <person name="Alikhan N.F."/>
            <person name="Baker D."/>
            <person name="Gharbi K."/>
            <person name="Hall N."/>
            <person name="Watson M."/>
            <person name="Adriaenssens E.M."/>
            <person name="Foster-Nyarko E."/>
            <person name="Jarju S."/>
            <person name="Secka A."/>
            <person name="Antonio M."/>
            <person name="Oren A."/>
            <person name="Chaudhuri R.R."/>
            <person name="La Ragione R."/>
            <person name="Hildebrand F."/>
            <person name="Pallen M.J."/>
        </authorList>
    </citation>
    <scope>NUCLEOTIDE SEQUENCE</scope>
    <source>
        <strain evidence="4">ChiGjej2B2-7701</strain>
    </source>
</reference>
<dbReference type="InterPro" id="IPR005046">
    <property type="entry name" value="DUF285"/>
</dbReference>
<protein>
    <submittedName>
        <fullName evidence="4">BspA family leucine-rich repeat surface protein</fullName>
    </submittedName>
</protein>
<dbReference type="Gene3D" id="3.80.10.10">
    <property type="entry name" value="Ribonuclease Inhibitor"/>
    <property type="match status" value="2"/>
</dbReference>
<organism evidence="4 5">
    <name type="scientific">Collinsella ihumii</name>
    <dbReference type="NCBI Taxonomy" id="1720204"/>
    <lineage>
        <taxon>Bacteria</taxon>
        <taxon>Bacillati</taxon>
        <taxon>Actinomycetota</taxon>
        <taxon>Coriobacteriia</taxon>
        <taxon>Coriobacteriales</taxon>
        <taxon>Coriobacteriaceae</taxon>
        <taxon>Collinsella</taxon>
    </lineage>
</organism>
<dbReference type="PROSITE" id="PS50011">
    <property type="entry name" value="PROTEIN_KINASE_DOM"/>
    <property type="match status" value="1"/>
</dbReference>
<gene>
    <name evidence="4" type="ORF">K8U80_10065</name>
</gene>
<dbReference type="PANTHER" id="PTHR24373:SF275">
    <property type="entry name" value="TIR DOMAIN-CONTAINING PROTEIN"/>
    <property type="match status" value="1"/>
</dbReference>
<keyword evidence="1" id="KW-0732">Signal</keyword>
<comment type="caution">
    <text evidence="4">The sequence shown here is derived from an EMBL/GenBank/DDBJ whole genome shotgun (WGS) entry which is preliminary data.</text>
</comment>
<dbReference type="SUPFAM" id="SSF52058">
    <property type="entry name" value="L domain-like"/>
    <property type="match status" value="1"/>
</dbReference>
<evidence type="ECO:0000256" key="2">
    <source>
        <dbReference type="SAM" id="MobiDB-lite"/>
    </source>
</evidence>
<dbReference type="GO" id="GO:0004672">
    <property type="term" value="F:protein kinase activity"/>
    <property type="evidence" value="ECO:0007669"/>
    <property type="project" value="InterPro"/>
</dbReference>
<dbReference type="SUPFAM" id="SSF56112">
    <property type="entry name" value="Protein kinase-like (PK-like)"/>
    <property type="match status" value="1"/>
</dbReference>